<gene>
    <name evidence="2" type="ORF">Moror_14621</name>
</gene>
<evidence type="ECO:0000313" key="2">
    <source>
        <dbReference type="EMBL" id="ESK93208.1"/>
    </source>
</evidence>
<dbReference type="Gene3D" id="3.30.2140.20">
    <property type="match status" value="1"/>
</dbReference>
<dbReference type="OrthoDB" id="10260017at2759"/>
<dbReference type="AlphaFoldDB" id="V2X283"/>
<comment type="similarity">
    <text evidence="1">Belongs to the arylamine N-acetyltransferase family.</text>
</comment>
<comment type="caution">
    <text evidence="2">The sequence shown here is derived from an EMBL/GenBank/DDBJ whole genome shotgun (WGS) entry which is preliminary data.</text>
</comment>
<organism evidence="2 3">
    <name type="scientific">Moniliophthora roreri (strain MCA 2997)</name>
    <name type="common">Cocoa frosty pod rot fungus</name>
    <name type="synonym">Crinipellis roreri</name>
    <dbReference type="NCBI Taxonomy" id="1381753"/>
    <lineage>
        <taxon>Eukaryota</taxon>
        <taxon>Fungi</taxon>
        <taxon>Dikarya</taxon>
        <taxon>Basidiomycota</taxon>
        <taxon>Agaricomycotina</taxon>
        <taxon>Agaricomycetes</taxon>
        <taxon>Agaricomycetidae</taxon>
        <taxon>Agaricales</taxon>
        <taxon>Marasmiineae</taxon>
        <taxon>Marasmiaceae</taxon>
        <taxon>Moniliophthora</taxon>
    </lineage>
</organism>
<dbReference type="EMBL" id="AWSO01000220">
    <property type="protein sequence ID" value="ESK93208.1"/>
    <property type="molecule type" value="Genomic_DNA"/>
</dbReference>
<dbReference type="HOGENOM" id="CLU_049918_2_1_1"/>
<dbReference type="KEGG" id="mrr:Moror_14621"/>
<dbReference type="GO" id="GO:0016407">
    <property type="term" value="F:acetyltransferase activity"/>
    <property type="evidence" value="ECO:0007669"/>
    <property type="project" value="InterPro"/>
</dbReference>
<dbReference type="PANTHER" id="PTHR11786">
    <property type="entry name" value="N-HYDROXYARYLAMINE O-ACETYLTRANSFERASE"/>
    <property type="match status" value="1"/>
</dbReference>
<evidence type="ECO:0000313" key="3">
    <source>
        <dbReference type="Proteomes" id="UP000017559"/>
    </source>
</evidence>
<dbReference type="Proteomes" id="UP000017559">
    <property type="component" value="Unassembled WGS sequence"/>
</dbReference>
<dbReference type="Pfam" id="PF00797">
    <property type="entry name" value="Acetyltransf_2"/>
    <property type="match status" value="1"/>
</dbReference>
<dbReference type="InterPro" id="IPR038765">
    <property type="entry name" value="Papain-like_cys_pep_sf"/>
</dbReference>
<dbReference type="InterPro" id="IPR053710">
    <property type="entry name" value="Arylamine_NAT_domain_sf"/>
</dbReference>
<proteinExistence type="inferred from homology"/>
<accession>V2X283</accession>
<protein>
    <submittedName>
        <fullName evidence="2">Tpa: arylamine n-acetyltransferase 1</fullName>
    </submittedName>
</protein>
<reference evidence="2 3" key="1">
    <citation type="journal article" date="2014" name="BMC Genomics">
        <title>Genome and secretome analysis of the hemibiotrophic fungal pathogen, Moniliophthora roreri, which causes frosty pod rot disease of cacao: mechanisms of the biotrophic and necrotrophic phases.</title>
        <authorList>
            <person name="Meinhardt L.W."/>
            <person name="Costa G.G.L."/>
            <person name="Thomazella D.P.T."/>
            <person name="Teixeira P.J.P.L."/>
            <person name="Carazzolle M.F."/>
            <person name="Schuster S.C."/>
            <person name="Carlson J.E."/>
            <person name="Guiltinan M.J."/>
            <person name="Mieczkowski P."/>
            <person name="Farmer A."/>
            <person name="Ramaraj T."/>
            <person name="Crozier J."/>
            <person name="Davis R.E."/>
            <person name="Shao J."/>
            <person name="Melnick R.L."/>
            <person name="Pereira G.A.G."/>
            <person name="Bailey B.A."/>
        </authorList>
    </citation>
    <scope>NUCLEOTIDE SEQUENCE [LARGE SCALE GENOMIC DNA]</scope>
    <source>
        <strain evidence="2 3">MCA 2997</strain>
    </source>
</reference>
<dbReference type="InterPro" id="IPR001447">
    <property type="entry name" value="Arylamine_N-AcTrfase"/>
</dbReference>
<dbReference type="PANTHER" id="PTHR11786:SF0">
    <property type="entry name" value="ARYLAMINE N-ACETYLTRANSFERASE 4-RELATED"/>
    <property type="match status" value="1"/>
</dbReference>
<name>V2X283_MONRO</name>
<evidence type="ECO:0000256" key="1">
    <source>
        <dbReference type="ARBA" id="ARBA00006547"/>
    </source>
</evidence>
<sequence length="367" mass="41748">MSRGKLPSGVYIKHVPSVYSPEQVSRYLARISYPNPPSDPKEFHPTLENLEVLMQCHITTFAFENSVQHYSEHHTMPISPSYLYERMVKRAEGGHYCFGNNGLFAEMLKGLGYRTYTGAGRINVGPSLPAPPSFLAFVHKVIFVQPSQDDNTTYFLDASSGGSCMTRPILLEDGEWVEGATPSEWHGLVKSARGESSLATSLKDEEAAKIEWRLLVKHVKSPDGNEIDTKLLYSFITDEFHTADYEFANYGVYTSTNDIFWRSIVGSRCFWLSPQEEKEMVDQLQNWRKLNSATNSVTLVKELPSQYLGRYSMEGRVVKRHTGPRTTIVCEMKSELDRRDALQKFFGVVVREEDLHWVKGRPPAFNQ</sequence>
<keyword evidence="3" id="KW-1185">Reference proteome</keyword>
<dbReference type="SUPFAM" id="SSF54001">
    <property type="entry name" value="Cysteine proteinases"/>
    <property type="match status" value="1"/>
</dbReference>